<evidence type="ECO:0000259" key="2">
    <source>
        <dbReference type="Pfam" id="PF00156"/>
    </source>
</evidence>
<evidence type="ECO:0000313" key="5">
    <source>
        <dbReference type="Proteomes" id="UP000526408"/>
    </source>
</evidence>
<evidence type="ECO:0000259" key="3">
    <source>
        <dbReference type="Pfam" id="PF18912"/>
    </source>
</evidence>
<dbReference type="InterPro" id="IPR051910">
    <property type="entry name" value="ComF/GntX_DNA_util-trans"/>
</dbReference>
<sequence length="241" mass="25650">MRLQTLVRAVFPPECLCCGARVESEFGLCGACWGETPFIFGAACDLCGVGLPGQSAGAERLICEECHGVARPWAHGRAVLHYAGNGRSLVLGLKHGDRAEVARAAGPWMARAGADLLAARPLIVPVPLHWRRLATRRFNQAALLARALAEASGCDWAPDALIRPRSTGNQDGRDREGRFRNVDAAIRAHPRRGAVLKGRRVLLVDDVMTSGATFSAAAQACHAAGADEVCVMALARVARDV</sequence>
<dbReference type="SUPFAM" id="SSF53271">
    <property type="entry name" value="PRTase-like"/>
    <property type="match status" value="1"/>
</dbReference>
<dbReference type="Pfam" id="PF18912">
    <property type="entry name" value="DZR_2"/>
    <property type="match status" value="1"/>
</dbReference>
<dbReference type="AlphaFoldDB" id="A0A7X6JZV6"/>
<dbReference type="InterPro" id="IPR000836">
    <property type="entry name" value="PRTase_dom"/>
</dbReference>
<name>A0A7X6JZV6_9RHOB</name>
<evidence type="ECO:0000313" key="4">
    <source>
        <dbReference type="EMBL" id="NKX45193.1"/>
    </source>
</evidence>
<reference evidence="4 5" key="1">
    <citation type="submission" date="2020-04" db="EMBL/GenBank/DDBJ databases">
        <authorList>
            <person name="Yoon J."/>
        </authorList>
    </citation>
    <scope>NUCLEOTIDE SEQUENCE [LARGE SCALE GENOMIC DNA]</scope>
    <source>
        <strain evidence="4 5">KMU-115</strain>
    </source>
</reference>
<feature type="domain" description="Double zinc ribbon" evidence="3">
    <location>
        <begin position="6"/>
        <end position="66"/>
    </location>
</feature>
<dbReference type="CDD" id="cd06223">
    <property type="entry name" value="PRTases_typeI"/>
    <property type="match status" value="1"/>
</dbReference>
<dbReference type="EMBL" id="JAAZQQ010000003">
    <property type="protein sequence ID" value="NKX45193.1"/>
    <property type="molecule type" value="Genomic_DNA"/>
</dbReference>
<keyword evidence="5" id="KW-1185">Reference proteome</keyword>
<dbReference type="Pfam" id="PF00156">
    <property type="entry name" value="Pribosyltran"/>
    <property type="match status" value="1"/>
</dbReference>
<dbReference type="Proteomes" id="UP000526408">
    <property type="component" value="Unassembled WGS sequence"/>
</dbReference>
<dbReference type="PANTHER" id="PTHR47505:SF1">
    <property type="entry name" value="DNA UTILIZATION PROTEIN YHGH"/>
    <property type="match status" value="1"/>
</dbReference>
<gene>
    <name evidence="4" type="ORF">HCU73_11365</name>
</gene>
<feature type="domain" description="Phosphoribosyltransferase" evidence="2">
    <location>
        <begin position="191"/>
        <end position="236"/>
    </location>
</feature>
<evidence type="ECO:0000256" key="1">
    <source>
        <dbReference type="ARBA" id="ARBA00008007"/>
    </source>
</evidence>
<proteinExistence type="inferred from homology"/>
<dbReference type="InterPro" id="IPR044005">
    <property type="entry name" value="DZR_2"/>
</dbReference>
<dbReference type="PANTHER" id="PTHR47505">
    <property type="entry name" value="DNA UTILIZATION PROTEIN YHGH"/>
    <property type="match status" value="1"/>
</dbReference>
<protein>
    <submittedName>
        <fullName evidence="4">ComF family protein</fullName>
    </submittedName>
</protein>
<comment type="caution">
    <text evidence="4">The sequence shown here is derived from an EMBL/GenBank/DDBJ whole genome shotgun (WGS) entry which is preliminary data.</text>
</comment>
<accession>A0A7X6JZV6</accession>
<dbReference type="Gene3D" id="3.40.50.2020">
    <property type="match status" value="1"/>
</dbReference>
<organism evidence="4 5">
    <name type="scientific">Roseicyclus persicicus</name>
    <dbReference type="NCBI Taxonomy" id="2650661"/>
    <lineage>
        <taxon>Bacteria</taxon>
        <taxon>Pseudomonadati</taxon>
        <taxon>Pseudomonadota</taxon>
        <taxon>Alphaproteobacteria</taxon>
        <taxon>Rhodobacterales</taxon>
        <taxon>Roseobacteraceae</taxon>
        <taxon>Roseicyclus</taxon>
    </lineage>
</organism>
<dbReference type="InterPro" id="IPR029057">
    <property type="entry name" value="PRTase-like"/>
</dbReference>
<comment type="similarity">
    <text evidence="1">Belongs to the ComF/GntX family.</text>
</comment>
<dbReference type="RefSeq" id="WP_168623575.1">
    <property type="nucleotide sequence ID" value="NZ_JAAZQQ010000003.1"/>
</dbReference>